<dbReference type="SUPFAM" id="SSF51126">
    <property type="entry name" value="Pectin lyase-like"/>
    <property type="match status" value="1"/>
</dbReference>
<protein>
    <submittedName>
        <fullName evidence="3">Adenylyl cyclase</fullName>
    </submittedName>
</protein>
<evidence type="ECO:0000313" key="4">
    <source>
        <dbReference type="Proteomes" id="UP000278673"/>
    </source>
</evidence>
<dbReference type="InterPro" id="IPR011050">
    <property type="entry name" value="Pectin_lyase_fold/virulence"/>
</dbReference>
<keyword evidence="4" id="KW-1185">Reference proteome</keyword>
<evidence type="ECO:0000256" key="1">
    <source>
        <dbReference type="SAM" id="MobiDB-lite"/>
    </source>
</evidence>
<dbReference type="AlphaFoldDB" id="A0A3M2LIF9"/>
<evidence type="ECO:0000313" key="3">
    <source>
        <dbReference type="EMBL" id="RMI37259.1"/>
    </source>
</evidence>
<gene>
    <name evidence="3" type="ORF">EBN88_19500</name>
</gene>
<accession>A0A3M2LIF9</accession>
<sequence length="613" mass="65790">MPTPQSPDAPKHRRPNGVTRRATLAGLAAAVVSSAAATHALANGSSSSQGPARRPAQLASGTPITQADPVLGPNVTVFDPSMPIGDIQATLNAAFQQQETAQFGLGRFAFLFKPGDYQDLDVNIGYYTHIAGLGQSPDDVNITGWVRVEADWFDGNATQNFWRASENLSVTPWDGYNRYAVSQAAPIRRLHVRGEMPLWNGYDGWASGGFLADSKVDRVVSGSQQQWLTRNSELGEWAGSVWNMVFVGVDGAPPHHFPNPSHTVVDSTPWVKEKPYLYLDGDDYAVFVPDPRQDSRGTTWANGPTPGTSIPLSEFHVAHEGDDAASMNAALAEGKHLLITPGVYRIDQTIEISNPNTIVMGLGLATLIPEGGVNAIKIADVDGVQLAGILVDAGEDGSEVLIEVGDEGSSTRHQENPIHLHDVFCRIGGAHAGSADVSLLVHAHDTVIDHIWLWRGDHGDGVGWDVNPAINGLIVNGDNVTGYGLFVEHYQGHQVIWNGDNGSTYFYQCELPYDPPNQDAWMNGDELGWTAYVVSEGVTNHTAYGLGVYSLMLEDETITTERAISTPTGDGIDFTSMVIVSLGQLGIINHVINDLGGPAGPGMNDGIFYLESN</sequence>
<reference evidence="3 4" key="1">
    <citation type="submission" date="2018-10" db="EMBL/GenBank/DDBJ databases">
        <title>Isolation, diversity and antifungal activity of actinobacteria from wheat.</title>
        <authorList>
            <person name="Han C."/>
        </authorList>
    </citation>
    <scope>NUCLEOTIDE SEQUENCE [LARGE SCALE GENOMIC DNA]</scope>
    <source>
        <strain evidence="3 4">NEAU-YY642</strain>
    </source>
</reference>
<comment type="caution">
    <text evidence="3">The sequence shown here is derived from an EMBL/GenBank/DDBJ whole genome shotgun (WGS) entry which is preliminary data.</text>
</comment>
<feature type="signal peptide" evidence="2">
    <location>
        <begin position="1"/>
        <end position="42"/>
    </location>
</feature>
<dbReference type="RefSeq" id="WP_122185194.1">
    <property type="nucleotide sequence ID" value="NZ_RFFJ01000118.1"/>
</dbReference>
<dbReference type="PROSITE" id="PS51318">
    <property type="entry name" value="TAT"/>
    <property type="match status" value="1"/>
</dbReference>
<proteinExistence type="predicted"/>
<dbReference type="InterPro" id="IPR059186">
    <property type="entry name" value="SACTE_4363"/>
</dbReference>
<dbReference type="Proteomes" id="UP000278673">
    <property type="component" value="Unassembled WGS sequence"/>
</dbReference>
<name>A0A3M2LIF9_9ACTN</name>
<dbReference type="InterPro" id="IPR006311">
    <property type="entry name" value="TAT_signal"/>
</dbReference>
<organism evidence="3 4">
    <name type="scientific">Streptomyces triticirhizae</name>
    <dbReference type="NCBI Taxonomy" id="2483353"/>
    <lineage>
        <taxon>Bacteria</taxon>
        <taxon>Bacillati</taxon>
        <taxon>Actinomycetota</taxon>
        <taxon>Actinomycetes</taxon>
        <taxon>Kitasatosporales</taxon>
        <taxon>Streptomycetaceae</taxon>
        <taxon>Streptomyces</taxon>
    </lineage>
</organism>
<keyword evidence="2" id="KW-0732">Signal</keyword>
<evidence type="ECO:0000256" key="2">
    <source>
        <dbReference type="SAM" id="SignalP"/>
    </source>
</evidence>
<dbReference type="InterPro" id="IPR012334">
    <property type="entry name" value="Pectin_lyas_fold"/>
</dbReference>
<feature type="chain" id="PRO_5018105457" evidence="2">
    <location>
        <begin position="43"/>
        <end position="613"/>
    </location>
</feature>
<dbReference type="EMBL" id="RFFJ01000118">
    <property type="protein sequence ID" value="RMI37259.1"/>
    <property type="molecule type" value="Genomic_DNA"/>
</dbReference>
<dbReference type="Gene3D" id="2.160.20.10">
    <property type="entry name" value="Single-stranded right-handed beta-helix, Pectin lyase-like"/>
    <property type="match status" value="1"/>
</dbReference>
<feature type="region of interest" description="Disordered" evidence="1">
    <location>
        <begin position="42"/>
        <end position="72"/>
    </location>
</feature>
<dbReference type="CDD" id="cd23669">
    <property type="entry name" value="GH55_SacteLam55A-like"/>
    <property type="match status" value="1"/>
</dbReference>